<feature type="chain" id="PRO_5011711267" description="DUF333 domain-containing protein" evidence="1">
    <location>
        <begin position="20"/>
        <end position="121"/>
    </location>
</feature>
<proteinExistence type="predicted"/>
<dbReference type="RefSeq" id="WP_143105808.1">
    <property type="nucleotide sequence ID" value="NZ_FOZV01000005.1"/>
</dbReference>
<dbReference type="AlphaFoldDB" id="A0A1I6SGT2"/>
<organism evidence="2 3">
    <name type="scientific">Brevundimonas viscosa</name>
    <dbReference type="NCBI Taxonomy" id="871741"/>
    <lineage>
        <taxon>Bacteria</taxon>
        <taxon>Pseudomonadati</taxon>
        <taxon>Pseudomonadota</taxon>
        <taxon>Alphaproteobacteria</taxon>
        <taxon>Caulobacterales</taxon>
        <taxon>Caulobacteraceae</taxon>
        <taxon>Brevundimonas</taxon>
    </lineage>
</organism>
<dbReference type="EMBL" id="FOZV01000005">
    <property type="protein sequence ID" value="SFS76152.1"/>
    <property type="molecule type" value="Genomic_DNA"/>
</dbReference>
<dbReference type="Proteomes" id="UP000198788">
    <property type="component" value="Unassembled WGS sequence"/>
</dbReference>
<dbReference type="OrthoDB" id="9931147at2"/>
<gene>
    <name evidence="2" type="ORF">SAMN05192570_2402</name>
</gene>
<name>A0A1I6SGT2_9CAUL</name>
<accession>A0A1I6SGT2</accession>
<evidence type="ECO:0000256" key="1">
    <source>
        <dbReference type="SAM" id="SignalP"/>
    </source>
</evidence>
<keyword evidence="1" id="KW-0732">Signal</keyword>
<keyword evidence="3" id="KW-1185">Reference proteome</keyword>
<dbReference type="STRING" id="871741.SAMN05192570_2402"/>
<protein>
    <recommendedName>
        <fullName evidence="4">DUF333 domain-containing protein</fullName>
    </recommendedName>
</protein>
<evidence type="ECO:0000313" key="2">
    <source>
        <dbReference type="EMBL" id="SFS76152.1"/>
    </source>
</evidence>
<evidence type="ECO:0000313" key="3">
    <source>
        <dbReference type="Proteomes" id="UP000198788"/>
    </source>
</evidence>
<feature type="signal peptide" evidence="1">
    <location>
        <begin position="1"/>
        <end position="19"/>
    </location>
</feature>
<sequence>MTPLAFTLLALVMGFQEPAATAPAEAPAPELTRIVDAPAAVRCMGGLVGFSNVPVRCTVASDGSLRQCELLTENRAILRYRRRFECMAAATRVYRPDGTPAVGEVVRVNLNGASVFHRPDQ</sequence>
<evidence type="ECO:0008006" key="4">
    <source>
        <dbReference type="Google" id="ProtNLM"/>
    </source>
</evidence>
<reference evidence="3" key="1">
    <citation type="submission" date="2016-10" db="EMBL/GenBank/DDBJ databases">
        <authorList>
            <person name="Varghese N."/>
            <person name="Submissions S."/>
        </authorList>
    </citation>
    <scope>NUCLEOTIDE SEQUENCE [LARGE SCALE GENOMIC DNA]</scope>
    <source>
        <strain evidence="3">CGMCC 1.10683</strain>
    </source>
</reference>